<proteinExistence type="predicted"/>
<protein>
    <submittedName>
        <fullName evidence="1">Os03g0403800 protein</fullName>
    </submittedName>
</protein>
<evidence type="ECO:0000313" key="2">
    <source>
        <dbReference type="Proteomes" id="UP000059680"/>
    </source>
</evidence>
<reference evidence="1 2" key="3">
    <citation type="journal article" date="2013" name="Rice">
        <title>Improvement of the Oryza sativa Nipponbare reference genome using next generation sequence and optical map data.</title>
        <authorList>
            <person name="Kawahara Y."/>
            <person name="de la Bastide M."/>
            <person name="Hamilton J.P."/>
            <person name="Kanamori H."/>
            <person name="McCombie W.R."/>
            <person name="Ouyang S."/>
            <person name="Schwartz D.C."/>
            <person name="Tanaka T."/>
            <person name="Wu J."/>
            <person name="Zhou S."/>
            <person name="Childs K.L."/>
            <person name="Davidson R.M."/>
            <person name="Lin H."/>
            <person name="Quesada-Ocampo L."/>
            <person name="Vaillancourt B."/>
            <person name="Sakai H."/>
            <person name="Lee S.S."/>
            <person name="Kim J."/>
            <person name="Numa H."/>
            <person name="Itoh T."/>
            <person name="Buell C.R."/>
            <person name="Matsumoto T."/>
        </authorList>
    </citation>
    <scope>NUCLEOTIDE SEQUENCE [LARGE SCALE GENOMIC DNA]</scope>
    <source>
        <strain evidence="2">cv. Nipponbare</strain>
    </source>
</reference>
<reference evidence="2" key="1">
    <citation type="journal article" date="2005" name="Nature">
        <title>The map-based sequence of the rice genome.</title>
        <authorList>
            <consortium name="International rice genome sequencing project (IRGSP)"/>
            <person name="Matsumoto T."/>
            <person name="Wu J."/>
            <person name="Kanamori H."/>
            <person name="Katayose Y."/>
            <person name="Fujisawa M."/>
            <person name="Namiki N."/>
            <person name="Mizuno H."/>
            <person name="Yamamoto K."/>
            <person name="Antonio B.A."/>
            <person name="Baba T."/>
            <person name="Sakata K."/>
            <person name="Nagamura Y."/>
            <person name="Aoki H."/>
            <person name="Arikawa K."/>
            <person name="Arita K."/>
            <person name="Bito T."/>
            <person name="Chiden Y."/>
            <person name="Fujitsuka N."/>
            <person name="Fukunaka R."/>
            <person name="Hamada M."/>
            <person name="Harada C."/>
            <person name="Hayashi A."/>
            <person name="Hijishita S."/>
            <person name="Honda M."/>
            <person name="Hosokawa S."/>
            <person name="Ichikawa Y."/>
            <person name="Idonuma A."/>
            <person name="Iijima M."/>
            <person name="Ikeda M."/>
            <person name="Ikeno M."/>
            <person name="Ito K."/>
            <person name="Ito S."/>
            <person name="Ito T."/>
            <person name="Ito Y."/>
            <person name="Ito Y."/>
            <person name="Iwabuchi A."/>
            <person name="Kamiya K."/>
            <person name="Karasawa W."/>
            <person name="Kurita K."/>
            <person name="Katagiri S."/>
            <person name="Kikuta A."/>
            <person name="Kobayashi H."/>
            <person name="Kobayashi N."/>
            <person name="Machita K."/>
            <person name="Maehara T."/>
            <person name="Masukawa M."/>
            <person name="Mizubayashi T."/>
            <person name="Mukai Y."/>
            <person name="Nagasaki H."/>
            <person name="Nagata Y."/>
            <person name="Naito S."/>
            <person name="Nakashima M."/>
            <person name="Nakama Y."/>
            <person name="Nakamichi Y."/>
            <person name="Nakamura M."/>
            <person name="Meguro A."/>
            <person name="Negishi M."/>
            <person name="Ohta I."/>
            <person name="Ohta T."/>
            <person name="Okamoto M."/>
            <person name="Ono N."/>
            <person name="Saji S."/>
            <person name="Sakaguchi M."/>
            <person name="Sakai K."/>
            <person name="Shibata M."/>
            <person name="Shimokawa T."/>
            <person name="Song J."/>
            <person name="Takazaki Y."/>
            <person name="Terasawa K."/>
            <person name="Tsugane M."/>
            <person name="Tsuji K."/>
            <person name="Ueda S."/>
            <person name="Waki K."/>
            <person name="Yamagata H."/>
            <person name="Yamamoto M."/>
            <person name="Yamamoto S."/>
            <person name="Yamane H."/>
            <person name="Yoshiki S."/>
            <person name="Yoshihara R."/>
            <person name="Yukawa K."/>
            <person name="Zhong H."/>
            <person name="Yano M."/>
            <person name="Yuan Q."/>
            <person name="Ouyang S."/>
            <person name="Liu J."/>
            <person name="Jones K.M."/>
            <person name="Gansberger K."/>
            <person name="Moffat K."/>
            <person name="Hill J."/>
            <person name="Bera J."/>
            <person name="Fadrosh D."/>
            <person name="Jin S."/>
            <person name="Johri S."/>
            <person name="Kim M."/>
            <person name="Overton L."/>
            <person name="Reardon M."/>
            <person name="Tsitrin T."/>
            <person name="Vuong H."/>
            <person name="Weaver B."/>
            <person name="Ciecko A."/>
            <person name="Tallon L."/>
            <person name="Jackson J."/>
            <person name="Pai G."/>
            <person name="Aken S.V."/>
            <person name="Utterback T."/>
            <person name="Reidmuller S."/>
            <person name="Feldblyum T."/>
            <person name="Hsiao J."/>
            <person name="Zismann V."/>
            <person name="Iobst S."/>
            <person name="de Vazeille A.R."/>
            <person name="Buell C.R."/>
            <person name="Ying K."/>
            <person name="Li Y."/>
            <person name="Lu T."/>
            <person name="Huang Y."/>
            <person name="Zhao Q."/>
            <person name="Feng Q."/>
            <person name="Zhang L."/>
            <person name="Zhu J."/>
            <person name="Weng Q."/>
            <person name="Mu J."/>
            <person name="Lu Y."/>
            <person name="Fan D."/>
            <person name="Liu Y."/>
            <person name="Guan J."/>
            <person name="Zhang Y."/>
            <person name="Yu S."/>
            <person name="Liu X."/>
            <person name="Zhang Y."/>
            <person name="Hong G."/>
            <person name="Han B."/>
            <person name="Choisne N."/>
            <person name="Demange N."/>
            <person name="Orjeda G."/>
            <person name="Samain S."/>
            <person name="Cattolico L."/>
            <person name="Pelletier E."/>
            <person name="Couloux A."/>
            <person name="Segurens B."/>
            <person name="Wincker P."/>
            <person name="D'Hont A."/>
            <person name="Scarpelli C."/>
            <person name="Weissenbach J."/>
            <person name="Salanoubat M."/>
            <person name="Quetier F."/>
            <person name="Yu Y."/>
            <person name="Kim H.R."/>
            <person name="Rambo T."/>
            <person name="Currie J."/>
            <person name="Collura K."/>
            <person name="Luo M."/>
            <person name="Yang T."/>
            <person name="Ammiraju J.S.S."/>
            <person name="Engler F."/>
            <person name="Soderlund C."/>
            <person name="Wing R.A."/>
            <person name="Palmer L.E."/>
            <person name="de la Bastide M."/>
            <person name="Spiegel L."/>
            <person name="Nascimento L."/>
            <person name="Zutavern T."/>
            <person name="O'Shaughnessy A."/>
            <person name="Dike S."/>
            <person name="Dedhia N."/>
            <person name="Preston R."/>
            <person name="Balija V."/>
            <person name="McCombie W.R."/>
            <person name="Chow T."/>
            <person name="Chen H."/>
            <person name="Chung M."/>
            <person name="Chen C."/>
            <person name="Shaw J."/>
            <person name="Wu H."/>
            <person name="Hsiao K."/>
            <person name="Chao Y."/>
            <person name="Chu M."/>
            <person name="Cheng C."/>
            <person name="Hour A."/>
            <person name="Lee P."/>
            <person name="Lin S."/>
            <person name="Lin Y."/>
            <person name="Liou J."/>
            <person name="Liu S."/>
            <person name="Hsing Y."/>
            <person name="Raghuvanshi S."/>
            <person name="Mohanty A."/>
            <person name="Bharti A.K."/>
            <person name="Gaur A."/>
            <person name="Gupta V."/>
            <person name="Kumar D."/>
            <person name="Ravi V."/>
            <person name="Vij S."/>
            <person name="Kapur A."/>
            <person name="Khurana P."/>
            <person name="Khurana P."/>
            <person name="Khurana J.P."/>
            <person name="Tyagi A.K."/>
            <person name="Gaikwad K."/>
            <person name="Singh A."/>
            <person name="Dalal V."/>
            <person name="Srivastava S."/>
            <person name="Dixit A."/>
            <person name="Pal A.K."/>
            <person name="Ghazi I.A."/>
            <person name="Yadav M."/>
            <person name="Pandit A."/>
            <person name="Bhargava A."/>
            <person name="Sureshbabu K."/>
            <person name="Batra K."/>
            <person name="Sharma T.R."/>
            <person name="Mohapatra T."/>
            <person name="Singh N.K."/>
            <person name="Messing J."/>
            <person name="Nelson A.B."/>
            <person name="Fuks G."/>
            <person name="Kavchok S."/>
            <person name="Keizer G."/>
            <person name="Linton E."/>
            <person name="Llaca V."/>
            <person name="Song R."/>
            <person name="Tanyolac B."/>
            <person name="Young S."/>
            <person name="Ho-Il K."/>
            <person name="Hahn J.H."/>
            <person name="Sangsakoo G."/>
            <person name="Vanavichit A."/>
            <person name="de Mattos Luiz.A.T."/>
            <person name="Zimmer P.D."/>
            <person name="Malone G."/>
            <person name="Dellagostin O."/>
            <person name="de Oliveira A.C."/>
            <person name="Bevan M."/>
            <person name="Bancroft I."/>
            <person name="Minx P."/>
            <person name="Cordum H."/>
            <person name="Wilson R."/>
            <person name="Cheng Z."/>
            <person name="Jin W."/>
            <person name="Jiang J."/>
            <person name="Leong S.A."/>
            <person name="Iwama H."/>
            <person name="Gojobori T."/>
            <person name="Itoh T."/>
            <person name="Niimura Y."/>
            <person name="Fujii Y."/>
            <person name="Habara T."/>
            <person name="Sakai H."/>
            <person name="Sato Y."/>
            <person name="Wilson G."/>
            <person name="Kumar K."/>
            <person name="McCouch S."/>
            <person name="Juretic N."/>
            <person name="Hoen D."/>
            <person name="Wright S."/>
            <person name="Bruskiewich R."/>
            <person name="Bureau T."/>
            <person name="Miyao A."/>
            <person name="Hirochika H."/>
            <person name="Nishikawa T."/>
            <person name="Kadowaki K."/>
            <person name="Sugiura M."/>
            <person name="Burr B."/>
            <person name="Sasaki T."/>
        </authorList>
    </citation>
    <scope>NUCLEOTIDE SEQUENCE [LARGE SCALE GENOMIC DNA]</scope>
    <source>
        <strain evidence="2">cv. Nipponbare</strain>
    </source>
</reference>
<accession>A0A0P0VYG6</accession>
<keyword evidence="2" id="KW-1185">Reference proteome</keyword>
<dbReference type="EMBL" id="AP014959">
    <property type="protein sequence ID" value="BAS84623.1"/>
    <property type="molecule type" value="Genomic_DNA"/>
</dbReference>
<dbReference type="Proteomes" id="UP000059680">
    <property type="component" value="Chromosome 3"/>
</dbReference>
<dbReference type="InParanoid" id="A0A0P0VYG6"/>
<organism evidence="1 2">
    <name type="scientific">Oryza sativa subsp. japonica</name>
    <name type="common">Rice</name>
    <dbReference type="NCBI Taxonomy" id="39947"/>
    <lineage>
        <taxon>Eukaryota</taxon>
        <taxon>Viridiplantae</taxon>
        <taxon>Streptophyta</taxon>
        <taxon>Embryophyta</taxon>
        <taxon>Tracheophyta</taxon>
        <taxon>Spermatophyta</taxon>
        <taxon>Magnoliopsida</taxon>
        <taxon>Liliopsida</taxon>
        <taxon>Poales</taxon>
        <taxon>Poaceae</taxon>
        <taxon>BOP clade</taxon>
        <taxon>Oryzoideae</taxon>
        <taxon>Oryzeae</taxon>
        <taxon>Oryzinae</taxon>
        <taxon>Oryza</taxon>
        <taxon>Oryza sativa</taxon>
    </lineage>
</organism>
<gene>
    <name evidence="1" type="ordered locus">Os03g0403800</name>
    <name evidence="1" type="ORF">OSNPB_030403800</name>
</gene>
<sequence>MPRSVDINGMVMAKLRIEVGERSKSIPGEDDGRLMKESSDADCERTAAALALRNGRYDDDDMVTSSSVAMGA</sequence>
<dbReference type="PaxDb" id="39947-A0A0P0VYG6"/>
<evidence type="ECO:0000313" key="1">
    <source>
        <dbReference type="EMBL" id="BAS84623.1"/>
    </source>
</evidence>
<reference evidence="1 2" key="2">
    <citation type="journal article" date="2013" name="Plant Cell Physiol.">
        <title>Rice Annotation Project Database (RAP-DB): an integrative and interactive database for rice genomics.</title>
        <authorList>
            <person name="Sakai H."/>
            <person name="Lee S.S."/>
            <person name="Tanaka T."/>
            <person name="Numa H."/>
            <person name="Kim J."/>
            <person name="Kawahara Y."/>
            <person name="Wakimoto H."/>
            <person name="Yang C.C."/>
            <person name="Iwamoto M."/>
            <person name="Abe T."/>
            <person name="Yamada Y."/>
            <person name="Muto A."/>
            <person name="Inokuchi H."/>
            <person name="Ikemura T."/>
            <person name="Matsumoto T."/>
            <person name="Sasaki T."/>
            <person name="Itoh T."/>
        </authorList>
    </citation>
    <scope>NUCLEOTIDE SEQUENCE [LARGE SCALE GENOMIC DNA]</scope>
    <source>
        <strain evidence="2">cv. Nipponbare</strain>
    </source>
</reference>
<name>A0A0P0VYG6_ORYSJ</name>
<dbReference type="AlphaFoldDB" id="A0A0P0VYG6"/>